<dbReference type="PANTHER" id="PTHR21174">
    <property type="match status" value="1"/>
</dbReference>
<dbReference type="InterPro" id="IPR018391">
    <property type="entry name" value="PQQ_b-propeller_rpt"/>
</dbReference>
<feature type="transmembrane region" description="Helical" evidence="1">
    <location>
        <begin position="327"/>
        <end position="348"/>
    </location>
</feature>
<keyword evidence="1" id="KW-0812">Transmembrane</keyword>
<sequence>MRSGWQTVAVVALRERWNELIPGSATLADDLVARYVGRNRRAYRDQYLDTVLTTLESLIQLSTDPTSVRLAAWFHRAVHEPGGGPAEDAESSARLVEQTLPSYGIDPIRIAEVARLVRLTGELAAPPPDSYAPPRRDANGDVLLDAVNSTLATTPARYAAHTSEVRRDAGDRTTAVERRYDEVRQLLEGHLYRTQLARQRLGPAARANLETELAGLDRELPAPWRGWQQAALAATATFSAIAAAVVSIAAAGASWQIPTVEPESGWPTVLLAVFAFFSTPVLFRCARSDTQRARLISGAVVAIAVTGLLVAWAQVPVTNPALGVGLRVPLVISALLLLLVAGTSALVASLLRTRVARFMPSRNLGQQLAWLAVPGVIALILLQIVQPLARSYVLSSNERVEGFHRPAGSSPGSVLDGNAAWVSRALTGAGAEEAIGTKYGIAIPRQAGVVEMLDAATGELRWRYSRSDSDEKPNIVATANGRFIVAEFNDIGYLLLDADTGERKAAWPGRTRDHTIQQADPLLTGEEVARGSDKLRGVDPDGNDRWTFEPGRCTDIGAVATADTVVAFLGHSCGDEPDEMTGLDLMTGKELWTRAPSDMYRRPVVVGGLVVVAEPGGDSDVPAALLAIEPRTGETKWRWPVPRNWACRTLLNAAGKLLVVVDCPGPNTRENRQTIVTAIDSDTGQTVWQTTAAVSPRARVAVTADARVVSLARGSDGCWANVIGATGFRQVRLPTGISCSRDAVAVGNLVLTSGDTSVIALR</sequence>
<dbReference type="Gene3D" id="2.130.10.10">
    <property type="entry name" value="YVTN repeat-like/Quinoprotein amine dehydrogenase"/>
    <property type="match status" value="1"/>
</dbReference>
<dbReference type="SMART" id="SM00564">
    <property type="entry name" value="PQQ"/>
    <property type="match status" value="5"/>
</dbReference>
<dbReference type="EMBL" id="SLWM01000008">
    <property type="protein sequence ID" value="TCO21031.1"/>
    <property type="molecule type" value="Genomic_DNA"/>
</dbReference>
<dbReference type="InterPro" id="IPR011047">
    <property type="entry name" value="Quinoprotein_ADH-like_sf"/>
</dbReference>
<gene>
    <name evidence="3" type="ORF">EV644_108245</name>
</gene>
<evidence type="ECO:0000313" key="4">
    <source>
        <dbReference type="Proteomes" id="UP000295818"/>
    </source>
</evidence>
<protein>
    <submittedName>
        <fullName evidence="3">Metal-dependent HD superfamily phosphohydrolase</fullName>
    </submittedName>
</protein>
<dbReference type="SUPFAM" id="SSF109604">
    <property type="entry name" value="HD-domain/PDEase-like"/>
    <property type="match status" value="1"/>
</dbReference>
<dbReference type="InterPro" id="IPR009218">
    <property type="entry name" value="HD_phosphohydro"/>
</dbReference>
<keyword evidence="4" id="KW-1185">Reference proteome</keyword>
<name>A0ABY2BI52_9ACTN</name>
<proteinExistence type="predicted"/>
<dbReference type="InterPro" id="IPR002372">
    <property type="entry name" value="PQQ_rpt_dom"/>
</dbReference>
<feature type="domain" description="Pyrrolo-quinoline quinone repeat" evidence="2">
    <location>
        <begin position="535"/>
        <end position="703"/>
    </location>
</feature>
<feature type="transmembrane region" description="Helical" evidence="1">
    <location>
        <begin position="368"/>
        <end position="389"/>
    </location>
</feature>
<evidence type="ECO:0000313" key="3">
    <source>
        <dbReference type="EMBL" id="TCO21031.1"/>
    </source>
</evidence>
<evidence type="ECO:0000256" key="1">
    <source>
        <dbReference type="SAM" id="Phobius"/>
    </source>
</evidence>
<comment type="caution">
    <text evidence="3">The sequence shown here is derived from an EMBL/GenBank/DDBJ whole genome shotgun (WGS) entry which is preliminary data.</text>
</comment>
<organism evidence="3 4">
    <name type="scientific">Kribbella orskensis</name>
    <dbReference type="NCBI Taxonomy" id="2512216"/>
    <lineage>
        <taxon>Bacteria</taxon>
        <taxon>Bacillati</taxon>
        <taxon>Actinomycetota</taxon>
        <taxon>Actinomycetes</taxon>
        <taxon>Propionibacteriales</taxon>
        <taxon>Kribbellaceae</taxon>
        <taxon>Kribbella</taxon>
    </lineage>
</organism>
<dbReference type="PANTHER" id="PTHR21174:SF0">
    <property type="entry name" value="HD PHOSPHOHYDROLASE FAMILY PROTEIN-RELATED"/>
    <property type="match status" value="1"/>
</dbReference>
<keyword evidence="1" id="KW-1133">Transmembrane helix</keyword>
<dbReference type="Proteomes" id="UP000295818">
    <property type="component" value="Unassembled WGS sequence"/>
</dbReference>
<dbReference type="SUPFAM" id="SSF50998">
    <property type="entry name" value="Quinoprotein alcohol dehydrogenase-like"/>
    <property type="match status" value="1"/>
</dbReference>
<evidence type="ECO:0000259" key="2">
    <source>
        <dbReference type="Pfam" id="PF13360"/>
    </source>
</evidence>
<feature type="transmembrane region" description="Helical" evidence="1">
    <location>
        <begin position="230"/>
        <end position="253"/>
    </location>
</feature>
<dbReference type="InterPro" id="IPR015943">
    <property type="entry name" value="WD40/YVTN_repeat-like_dom_sf"/>
</dbReference>
<accession>A0ABY2BI52</accession>
<feature type="transmembrane region" description="Helical" evidence="1">
    <location>
        <begin position="265"/>
        <end position="283"/>
    </location>
</feature>
<feature type="transmembrane region" description="Helical" evidence="1">
    <location>
        <begin position="295"/>
        <end position="315"/>
    </location>
</feature>
<dbReference type="Pfam" id="PF13360">
    <property type="entry name" value="PQQ_2"/>
    <property type="match status" value="1"/>
</dbReference>
<reference evidence="3 4" key="1">
    <citation type="journal article" date="2015" name="Stand. Genomic Sci.">
        <title>Genomic Encyclopedia of Bacterial and Archaeal Type Strains, Phase III: the genomes of soil and plant-associated and newly described type strains.</title>
        <authorList>
            <person name="Whitman W.B."/>
            <person name="Woyke T."/>
            <person name="Klenk H.P."/>
            <person name="Zhou Y."/>
            <person name="Lilburn T.G."/>
            <person name="Beck B.J."/>
            <person name="De Vos P."/>
            <person name="Vandamme P."/>
            <person name="Eisen J.A."/>
            <person name="Garrity G."/>
            <person name="Hugenholtz P."/>
            <person name="Kyrpides N.C."/>
        </authorList>
    </citation>
    <scope>NUCLEOTIDE SEQUENCE [LARGE SCALE GENOMIC DNA]</scope>
    <source>
        <strain evidence="3 4">VKM Ac-2538</strain>
    </source>
</reference>
<keyword evidence="1" id="KW-0472">Membrane</keyword>